<sequence>MKRRQSKLLAVGAATACLVLAAPATAKDGIAVDADGLSFEEGDVELTLGGRLHLDAVTYDAQTSDSDADWRRARLEFSAKFGDVFDVRVDREFAGTDGWRNVWARIRPADGVEIKGGNVIVPFSLEDMQSSNDMTFVERSLTSALTPKFGLGAVAKVSDDHWTISGGYFGDALDDEDGQAKERGRGFAGRASFAPIEGRRGFLHFALAYEHRSFHSDETVSFSSSPGSLLAPNLISTGTIGSPSKMDNFGGEFAYARKSFQVQGQYVKSKLKRDFDPDLDYDGWYLQGSWMVTGERYRYSSSMGSPSGPRIRKKGGAIELAARYSELNLDDATLDRGKAKTITLGANWYINRNVRLMANYVRSEHTDVLLSPDSAVDLGVARFQIAF</sequence>
<name>A0A9X2W3B2_9SPHN</name>
<dbReference type="RefSeq" id="WP_259963345.1">
    <property type="nucleotide sequence ID" value="NZ_JAOAMV010000013.1"/>
</dbReference>
<dbReference type="SUPFAM" id="SSF56935">
    <property type="entry name" value="Porins"/>
    <property type="match status" value="1"/>
</dbReference>
<dbReference type="EMBL" id="JAOAMV010000013">
    <property type="protein sequence ID" value="MCT2560225.1"/>
    <property type="molecule type" value="Genomic_DNA"/>
</dbReference>
<keyword evidence="1" id="KW-0732">Signal</keyword>
<gene>
    <name evidence="2" type="ORF">N0B51_14675</name>
</gene>
<protein>
    <submittedName>
        <fullName evidence="2">OprO/OprP family phosphate-selective porin</fullName>
    </submittedName>
</protein>
<accession>A0A9X2W3B2</accession>
<keyword evidence="3" id="KW-1185">Reference proteome</keyword>
<comment type="caution">
    <text evidence="2">The sequence shown here is derived from an EMBL/GenBank/DDBJ whole genome shotgun (WGS) entry which is preliminary data.</text>
</comment>
<evidence type="ECO:0000256" key="1">
    <source>
        <dbReference type="SAM" id="SignalP"/>
    </source>
</evidence>
<feature type="chain" id="PRO_5040742812" evidence="1">
    <location>
        <begin position="27"/>
        <end position="387"/>
    </location>
</feature>
<dbReference type="Gene3D" id="2.40.160.10">
    <property type="entry name" value="Porin"/>
    <property type="match status" value="1"/>
</dbReference>
<dbReference type="Proteomes" id="UP001142648">
    <property type="component" value="Unassembled WGS sequence"/>
</dbReference>
<evidence type="ECO:0000313" key="3">
    <source>
        <dbReference type="Proteomes" id="UP001142648"/>
    </source>
</evidence>
<evidence type="ECO:0000313" key="2">
    <source>
        <dbReference type="EMBL" id="MCT2560225.1"/>
    </source>
</evidence>
<organism evidence="2 3">
    <name type="scientific">Tsuneonella litorea</name>
    <dbReference type="NCBI Taxonomy" id="2976475"/>
    <lineage>
        <taxon>Bacteria</taxon>
        <taxon>Pseudomonadati</taxon>
        <taxon>Pseudomonadota</taxon>
        <taxon>Alphaproteobacteria</taxon>
        <taxon>Sphingomonadales</taxon>
        <taxon>Erythrobacteraceae</taxon>
        <taxon>Tsuneonella</taxon>
    </lineage>
</organism>
<proteinExistence type="predicted"/>
<dbReference type="Pfam" id="PF07396">
    <property type="entry name" value="Porin_O_P"/>
    <property type="match status" value="1"/>
</dbReference>
<dbReference type="InterPro" id="IPR023614">
    <property type="entry name" value="Porin_dom_sf"/>
</dbReference>
<dbReference type="InterPro" id="IPR010870">
    <property type="entry name" value="Porin_O/P"/>
</dbReference>
<reference evidence="2" key="1">
    <citation type="submission" date="2022-09" db="EMBL/GenBank/DDBJ databases">
        <title>The genome sequence of Tsuneonella sp. YG55.</title>
        <authorList>
            <person name="Liu Y."/>
        </authorList>
    </citation>
    <scope>NUCLEOTIDE SEQUENCE</scope>
    <source>
        <strain evidence="2">YG55</strain>
    </source>
</reference>
<dbReference type="AlphaFoldDB" id="A0A9X2W3B2"/>
<feature type="signal peptide" evidence="1">
    <location>
        <begin position="1"/>
        <end position="26"/>
    </location>
</feature>